<dbReference type="Proteomes" id="UP000190906">
    <property type="component" value="Unassembled WGS sequence"/>
</dbReference>
<accession>A0A1S9TB03</accession>
<gene>
    <name evidence="1" type="ORF">BW897_30535</name>
</gene>
<reference evidence="1 2" key="1">
    <citation type="submission" date="2017-01" db="EMBL/GenBank/DDBJ databases">
        <title>Bacillus cereus isolates.</title>
        <authorList>
            <person name="Beno S.M."/>
        </authorList>
    </citation>
    <scope>NUCLEOTIDE SEQUENCE [LARGE SCALE GENOMIC DNA]</scope>
    <source>
        <strain evidence="1 2">FSL H8-0485</strain>
    </source>
</reference>
<dbReference type="InterPro" id="IPR010106">
    <property type="entry name" value="RpnA"/>
</dbReference>
<evidence type="ECO:0000313" key="1">
    <source>
        <dbReference type="EMBL" id="OOR07097.1"/>
    </source>
</evidence>
<name>A0A1S9TB03_BACCE</name>
<sequence length="297" mass="34248">MTNRVNLRIDFAFKQLFGTKGNEDILMSFLNAVLQKSLPAPITSLALDDPHLHKEYKEDKLSIVDVRATLGSGEQVNVELQLSDKHDMRKRSLYYWAKLYASQMNEGMPYRDLHKAITINVLDFVMYPAHDSFQTIGTLWDMEQQLQVSEDIEIHFIELPKLVAQWRDAQVNPWHDSLVCWLLLLSANEDQNLTNTLEEIGMEQDETLQKAIQNWDNMSHNKEFRRAYEAREKLLLDEKAAVAHAEKKGREQGLEEGKEKARAQMIQKMSSRGSTPEEIADLTGLEIAEIHRVLELS</sequence>
<protein>
    <submittedName>
        <fullName evidence="1">ATPase</fullName>
    </submittedName>
</protein>
<dbReference type="Pfam" id="PF12784">
    <property type="entry name" value="PDDEXK_2"/>
    <property type="match status" value="1"/>
</dbReference>
<dbReference type="EMBL" id="MUAJ01000070">
    <property type="protein sequence ID" value="OOR07097.1"/>
    <property type="molecule type" value="Genomic_DNA"/>
</dbReference>
<dbReference type="RefSeq" id="WP_078205750.1">
    <property type="nucleotide sequence ID" value="NZ_MUAJ01000070.1"/>
</dbReference>
<evidence type="ECO:0000313" key="2">
    <source>
        <dbReference type="Proteomes" id="UP000190906"/>
    </source>
</evidence>
<dbReference type="PANTHER" id="PTHR41317:SF1">
    <property type="entry name" value="PD-(D_E)XK NUCLEASE FAMILY TRANSPOSASE"/>
    <property type="match status" value="1"/>
</dbReference>
<proteinExistence type="predicted"/>
<dbReference type="AlphaFoldDB" id="A0A1S9TB03"/>
<comment type="caution">
    <text evidence="1">The sequence shown here is derived from an EMBL/GenBank/DDBJ whole genome shotgun (WGS) entry which is preliminary data.</text>
</comment>
<organism evidence="1 2">
    <name type="scientific">Bacillus cereus</name>
    <dbReference type="NCBI Taxonomy" id="1396"/>
    <lineage>
        <taxon>Bacteria</taxon>
        <taxon>Bacillati</taxon>
        <taxon>Bacillota</taxon>
        <taxon>Bacilli</taxon>
        <taxon>Bacillales</taxon>
        <taxon>Bacillaceae</taxon>
        <taxon>Bacillus</taxon>
        <taxon>Bacillus cereus group</taxon>
    </lineage>
</organism>
<dbReference type="PANTHER" id="PTHR41317">
    <property type="entry name" value="PD-(D_E)XK NUCLEASE FAMILY TRANSPOSASE"/>
    <property type="match status" value="1"/>
</dbReference>
<dbReference type="NCBIfam" id="TIGR01784">
    <property type="entry name" value="T_den_put_tspse"/>
    <property type="match status" value="1"/>
</dbReference>